<dbReference type="SMART" id="SM00849">
    <property type="entry name" value="Lactamase_B"/>
    <property type="match status" value="1"/>
</dbReference>
<sequence>MAGLAKEVDIVRGDVIYDDGTHKFIWLGWEEHEEEGLVQVNQYLIENKNVGVILDPGGVHVFPRVVANVSRYVDLDRIQHLFFSHQDPDVSSGVALWLSVTPAKVYISKWWVRFLPHYGIFDMARIVPLEEGGGRIQLPSGDYLEIIPAHFLHSVANFHVYDPRSKTLFTGDLGAAIFPKGQRYAYVEDFDSHLKLMEGFHRRYLASNSVVRKYIEKVRRLEIERIAPQHGAIIYKKEHIHRFFNWLENLKCGVDIADEFYR</sequence>
<dbReference type="AlphaFoldDB" id="A0A0U9HSA2"/>
<dbReference type="InterPro" id="IPR001279">
    <property type="entry name" value="Metallo-B-lactamas"/>
</dbReference>
<feature type="domain" description="Metallo-beta-lactamase" evidence="1">
    <location>
        <begin position="39"/>
        <end position="230"/>
    </location>
</feature>
<evidence type="ECO:0000259" key="1">
    <source>
        <dbReference type="SMART" id="SM00849"/>
    </source>
</evidence>
<dbReference type="CDD" id="cd07709">
    <property type="entry name" value="flavodiiron_proteins_MBL-fold"/>
    <property type="match status" value="1"/>
</dbReference>
<dbReference type="STRING" id="86166.TAGGR_2178"/>
<protein>
    <submittedName>
        <fullName evidence="2">Metallo-beta-lactamase superfamily protein</fullName>
    </submittedName>
</protein>
<reference evidence="3" key="1">
    <citation type="submission" date="2016-01" db="EMBL/GenBank/DDBJ databases">
        <title>Draft genome sequence of Thermodesulfovibrio aggregans strain TGE-P1.</title>
        <authorList>
            <person name="Sekiguchi Y."/>
            <person name="Ohashi A."/>
            <person name="Matsuura N."/>
            <person name="Tourlousse M.D."/>
        </authorList>
    </citation>
    <scope>NUCLEOTIDE SEQUENCE [LARGE SCALE GENOMIC DNA]</scope>
    <source>
        <strain evidence="3">TGE-P1</strain>
    </source>
</reference>
<accession>A0A0U9HSA2</accession>
<dbReference type="SUPFAM" id="SSF56281">
    <property type="entry name" value="Metallo-hydrolase/oxidoreductase"/>
    <property type="match status" value="1"/>
</dbReference>
<comment type="caution">
    <text evidence="2">The sequence shown here is derived from an EMBL/GenBank/DDBJ whole genome shotgun (WGS) entry which is preliminary data.</text>
</comment>
<evidence type="ECO:0000313" key="3">
    <source>
        <dbReference type="Proteomes" id="UP000054976"/>
    </source>
</evidence>
<dbReference type="InterPro" id="IPR045761">
    <property type="entry name" value="ODP_dom"/>
</dbReference>
<dbReference type="RefSeq" id="WP_059176733.1">
    <property type="nucleotide sequence ID" value="NZ_BCNO01000002.1"/>
</dbReference>
<name>A0A0U9HSA2_9BACT</name>
<gene>
    <name evidence="2" type="ORF">TAGGR_2178</name>
</gene>
<dbReference type="PANTHER" id="PTHR43041:SF1">
    <property type="entry name" value="METALLO-BETA-LACTAMASE DOMAIN-CONTAINING PROTEIN"/>
    <property type="match status" value="1"/>
</dbReference>
<dbReference type="Gene3D" id="3.60.15.10">
    <property type="entry name" value="Ribonuclease Z/Hydroxyacylglutathione hydrolase-like"/>
    <property type="match status" value="1"/>
</dbReference>
<dbReference type="EMBL" id="BCNO01000002">
    <property type="protein sequence ID" value="GAQ95289.1"/>
    <property type="molecule type" value="Genomic_DNA"/>
</dbReference>
<dbReference type="InterPro" id="IPR036866">
    <property type="entry name" value="RibonucZ/Hydroxyglut_hydro"/>
</dbReference>
<keyword evidence="3" id="KW-1185">Reference proteome</keyword>
<evidence type="ECO:0000313" key="2">
    <source>
        <dbReference type="EMBL" id="GAQ95289.1"/>
    </source>
</evidence>
<dbReference type="Pfam" id="PF19583">
    <property type="entry name" value="ODP"/>
    <property type="match status" value="1"/>
</dbReference>
<proteinExistence type="predicted"/>
<organism evidence="2 3">
    <name type="scientific">Thermodesulfovibrio aggregans</name>
    <dbReference type="NCBI Taxonomy" id="86166"/>
    <lineage>
        <taxon>Bacteria</taxon>
        <taxon>Pseudomonadati</taxon>
        <taxon>Nitrospirota</taxon>
        <taxon>Thermodesulfovibrionia</taxon>
        <taxon>Thermodesulfovibrionales</taxon>
        <taxon>Thermodesulfovibrionaceae</taxon>
        <taxon>Thermodesulfovibrio</taxon>
    </lineage>
</organism>
<dbReference type="Proteomes" id="UP000054976">
    <property type="component" value="Unassembled WGS sequence"/>
</dbReference>
<dbReference type="PANTHER" id="PTHR43041">
    <property type="entry name" value="HYDROLASE, METALLO-BETA-LACTAMASE SUPERFAMILY"/>
    <property type="match status" value="1"/>
</dbReference>